<evidence type="ECO:0000313" key="1">
    <source>
        <dbReference type="EMBL" id="KAG8544529.1"/>
    </source>
</evidence>
<dbReference type="AlphaFoldDB" id="A0AAV6ZAW9"/>
<dbReference type="EMBL" id="WNYA01002190">
    <property type="protein sequence ID" value="KAG8544529.1"/>
    <property type="molecule type" value="Genomic_DNA"/>
</dbReference>
<protein>
    <submittedName>
        <fullName evidence="1">Uncharacterized protein</fullName>
    </submittedName>
</protein>
<comment type="caution">
    <text evidence="1">The sequence shown here is derived from an EMBL/GenBank/DDBJ whole genome shotgun (WGS) entry which is preliminary data.</text>
</comment>
<accession>A0AAV6ZAW9</accession>
<name>A0AAV6ZAW9_ENGPU</name>
<organism evidence="1 2">
    <name type="scientific">Engystomops pustulosus</name>
    <name type="common">Tungara frog</name>
    <name type="synonym">Physalaemus pustulosus</name>
    <dbReference type="NCBI Taxonomy" id="76066"/>
    <lineage>
        <taxon>Eukaryota</taxon>
        <taxon>Metazoa</taxon>
        <taxon>Chordata</taxon>
        <taxon>Craniata</taxon>
        <taxon>Vertebrata</taxon>
        <taxon>Euteleostomi</taxon>
        <taxon>Amphibia</taxon>
        <taxon>Batrachia</taxon>
        <taxon>Anura</taxon>
        <taxon>Neobatrachia</taxon>
        <taxon>Hyloidea</taxon>
        <taxon>Leptodactylidae</taxon>
        <taxon>Leiuperinae</taxon>
        <taxon>Engystomops</taxon>
    </lineage>
</organism>
<reference evidence="1" key="1">
    <citation type="thesis" date="2020" institute="ProQuest LLC" country="789 East Eisenhower Parkway, Ann Arbor, MI, USA">
        <title>Comparative Genomics and Chromosome Evolution.</title>
        <authorList>
            <person name="Mudd A.B."/>
        </authorList>
    </citation>
    <scope>NUCLEOTIDE SEQUENCE</scope>
    <source>
        <strain evidence="1">237g6f4</strain>
        <tissue evidence="1">Blood</tissue>
    </source>
</reference>
<proteinExistence type="predicted"/>
<evidence type="ECO:0000313" key="2">
    <source>
        <dbReference type="Proteomes" id="UP000824782"/>
    </source>
</evidence>
<keyword evidence="2" id="KW-1185">Reference proteome</keyword>
<gene>
    <name evidence="1" type="ORF">GDO81_022317</name>
</gene>
<dbReference type="Proteomes" id="UP000824782">
    <property type="component" value="Unassembled WGS sequence"/>
</dbReference>
<sequence length="76" mass="8251">MSENENVSGILCYKHGKAPPLCLCLYNPCSLLYSVHLLVTFGDNCILIVEGKIQVVGYIVIRTTGTRMQAGPHSVA</sequence>